<name>A0A3S2PA65_ORYJA</name>
<protein>
    <submittedName>
        <fullName evidence="1">Uncharacterized protein</fullName>
    </submittedName>
</protein>
<evidence type="ECO:0000313" key="1">
    <source>
        <dbReference type="EMBL" id="RVE61356.1"/>
    </source>
</evidence>
<sequence>MLFGSGLGLSVEASEKVEPEFYYLKNPVDSEDDVCLATSFTRHKALVDKENYPEGFNETTPTMITGFNGVYNQVAFLKNNETSTCQALSKDEPCSPKPDPVLNLASLTIFGLRSVILSDSIRNITVKMKMKTCT</sequence>
<gene>
    <name evidence="1" type="ORF">OJAV_G00169910</name>
</gene>
<proteinExistence type="predicted"/>
<evidence type="ECO:0000313" key="2">
    <source>
        <dbReference type="Proteomes" id="UP000283210"/>
    </source>
</evidence>
<reference evidence="1 2" key="1">
    <citation type="submission" date="2018-11" db="EMBL/GenBank/DDBJ databases">
        <authorList>
            <person name="Lopez-Roques C."/>
            <person name="Donnadieu C."/>
            <person name="Bouchez O."/>
            <person name="Klopp C."/>
            <person name="Cabau C."/>
            <person name="Zahm M."/>
        </authorList>
    </citation>
    <scope>NUCLEOTIDE SEQUENCE [LARGE SCALE GENOMIC DNA]</scope>
    <source>
        <strain evidence="1">RS831</strain>
        <tissue evidence="1">Whole body</tissue>
    </source>
</reference>
<dbReference type="OrthoDB" id="8947657at2759"/>
<reference evidence="1 2" key="2">
    <citation type="submission" date="2019-01" db="EMBL/GenBank/DDBJ databases">
        <title>A chromosome length genome reference of the Java medaka (oryzias javanicus).</title>
        <authorList>
            <person name="Herpin A."/>
            <person name="Takehana Y."/>
            <person name="Naruse K."/>
            <person name="Ansai S."/>
            <person name="Kawaguchi M."/>
        </authorList>
    </citation>
    <scope>NUCLEOTIDE SEQUENCE [LARGE SCALE GENOMIC DNA]</scope>
    <source>
        <strain evidence="1">RS831</strain>
        <tissue evidence="1">Whole body</tissue>
    </source>
</reference>
<organism evidence="1 2">
    <name type="scientific">Oryzias javanicus</name>
    <name type="common">Javanese ricefish</name>
    <name type="synonym">Aplocheilus javanicus</name>
    <dbReference type="NCBI Taxonomy" id="123683"/>
    <lineage>
        <taxon>Eukaryota</taxon>
        <taxon>Metazoa</taxon>
        <taxon>Chordata</taxon>
        <taxon>Craniata</taxon>
        <taxon>Vertebrata</taxon>
        <taxon>Euteleostomi</taxon>
        <taxon>Actinopterygii</taxon>
        <taxon>Neopterygii</taxon>
        <taxon>Teleostei</taxon>
        <taxon>Neoteleostei</taxon>
        <taxon>Acanthomorphata</taxon>
        <taxon>Ovalentaria</taxon>
        <taxon>Atherinomorphae</taxon>
        <taxon>Beloniformes</taxon>
        <taxon>Adrianichthyidae</taxon>
        <taxon>Oryziinae</taxon>
        <taxon>Oryzias</taxon>
    </lineage>
</organism>
<dbReference type="EMBL" id="CM012453">
    <property type="protein sequence ID" value="RVE61356.1"/>
    <property type="molecule type" value="Genomic_DNA"/>
</dbReference>
<accession>A0A3S2PA65</accession>
<keyword evidence="2" id="KW-1185">Reference proteome</keyword>
<dbReference type="Proteomes" id="UP000283210">
    <property type="component" value="Chromosome 17"/>
</dbReference>
<dbReference type="AlphaFoldDB" id="A0A3S2PA65"/>